<dbReference type="Proteomes" id="UP001642502">
    <property type="component" value="Unassembled WGS sequence"/>
</dbReference>
<comment type="caution">
    <text evidence="4">The sequence shown here is derived from an EMBL/GenBank/DDBJ whole genome shotgun (WGS) entry which is preliminary data.</text>
</comment>
<protein>
    <recommendedName>
        <fullName evidence="3">FAD dependent oxidoreductase domain-containing protein</fullName>
    </recommendedName>
</protein>
<dbReference type="InterPro" id="IPR006076">
    <property type="entry name" value="FAD-dep_OxRdtase"/>
</dbReference>
<keyword evidence="5" id="KW-1185">Reference proteome</keyword>
<dbReference type="InterPro" id="IPR036188">
    <property type="entry name" value="FAD/NAD-bd_sf"/>
</dbReference>
<dbReference type="EMBL" id="CAWUON010000184">
    <property type="protein sequence ID" value="CAK7275166.1"/>
    <property type="molecule type" value="Genomic_DNA"/>
</dbReference>
<sequence>MATVIIGAGIIGVSTAFYLAENDATADIHLIETTDTLFASASGYAGGFLARDWHAPTTASLAALSFDQHAALASKYDGASRWGYAASTALSYSVPGTADDEKRWQGRRGEDWLRQGTSRSTSAPVDDGALSPKEALNTKTPAWLERKQGDQVTVLADDGTTAQIEPAPFCQFLLDTCRARGVQLHQPAQVTAVGRDADGRLSSVTVQEHGGKQAVVPCTRLVITAGAWTPRVLAELFPDNFTQEPLPVSNYAGHSLVVRAKDATKTVAADHYFALFAAGGSLQYCPEMFGRANGTLYLAGLNSSTMPLPARASDAKPDPRLLDDLEATCRKVLGNGDYEVLRTGLCHRPATPWGAPLVLRLLDEQLSATSRVQSLTAGPGGVFVAAGHGPWGISMGPGTGMVLAELLQDRPLSADLSQLGLP</sequence>
<dbReference type="SUPFAM" id="SSF51905">
    <property type="entry name" value="FAD/NAD(P)-binding domain"/>
    <property type="match status" value="1"/>
</dbReference>
<accession>A0ABP0E3K7</accession>
<evidence type="ECO:0000313" key="5">
    <source>
        <dbReference type="Proteomes" id="UP001642502"/>
    </source>
</evidence>
<evidence type="ECO:0000259" key="3">
    <source>
        <dbReference type="Pfam" id="PF01266"/>
    </source>
</evidence>
<name>A0ABP0E3K7_9PEZI</name>
<dbReference type="Gene3D" id="3.50.50.60">
    <property type="entry name" value="FAD/NAD(P)-binding domain"/>
    <property type="match status" value="1"/>
</dbReference>
<dbReference type="PANTHER" id="PTHR13847">
    <property type="entry name" value="SARCOSINE DEHYDROGENASE-RELATED"/>
    <property type="match status" value="1"/>
</dbReference>
<gene>
    <name evidence="4" type="ORF">SEPCBS119000_006557</name>
</gene>
<feature type="domain" description="FAD dependent oxidoreductase" evidence="3">
    <location>
        <begin position="4"/>
        <end position="406"/>
    </location>
</feature>
<organism evidence="4 5">
    <name type="scientific">Sporothrix epigloea</name>
    <dbReference type="NCBI Taxonomy" id="1892477"/>
    <lineage>
        <taxon>Eukaryota</taxon>
        <taxon>Fungi</taxon>
        <taxon>Dikarya</taxon>
        <taxon>Ascomycota</taxon>
        <taxon>Pezizomycotina</taxon>
        <taxon>Sordariomycetes</taxon>
        <taxon>Sordariomycetidae</taxon>
        <taxon>Ophiostomatales</taxon>
        <taxon>Ophiostomataceae</taxon>
        <taxon>Sporothrix</taxon>
    </lineage>
</organism>
<evidence type="ECO:0000256" key="2">
    <source>
        <dbReference type="SAM" id="SignalP"/>
    </source>
</evidence>
<keyword evidence="2" id="KW-0732">Signal</keyword>
<dbReference type="Pfam" id="PF01266">
    <property type="entry name" value="DAO"/>
    <property type="match status" value="1"/>
</dbReference>
<reference evidence="4 5" key="1">
    <citation type="submission" date="2024-01" db="EMBL/GenBank/DDBJ databases">
        <authorList>
            <person name="Allen C."/>
            <person name="Tagirdzhanova G."/>
        </authorList>
    </citation>
    <scope>NUCLEOTIDE SEQUENCE [LARGE SCALE GENOMIC DNA]</scope>
    <source>
        <strain evidence="4 5">CBS 119000</strain>
    </source>
</reference>
<dbReference type="Gene3D" id="3.30.9.10">
    <property type="entry name" value="D-Amino Acid Oxidase, subunit A, domain 2"/>
    <property type="match status" value="1"/>
</dbReference>
<feature type="region of interest" description="Disordered" evidence="1">
    <location>
        <begin position="96"/>
        <end position="135"/>
    </location>
</feature>
<evidence type="ECO:0000313" key="4">
    <source>
        <dbReference type="EMBL" id="CAK7275166.1"/>
    </source>
</evidence>
<proteinExistence type="predicted"/>
<evidence type="ECO:0000256" key="1">
    <source>
        <dbReference type="SAM" id="MobiDB-lite"/>
    </source>
</evidence>
<dbReference type="PANTHER" id="PTHR13847:SF185">
    <property type="entry name" value="FAD DEPENDENT OXIDOREDUCTASE SUPERFAMILY (AFU_ORTHOLOGUE AFUA_3G02360)"/>
    <property type="match status" value="1"/>
</dbReference>
<feature type="compositionally biased region" description="Basic and acidic residues" evidence="1">
    <location>
        <begin position="99"/>
        <end position="113"/>
    </location>
</feature>
<feature type="chain" id="PRO_5046100318" description="FAD dependent oxidoreductase domain-containing protein" evidence="2">
    <location>
        <begin position="17"/>
        <end position="422"/>
    </location>
</feature>
<feature type="signal peptide" evidence="2">
    <location>
        <begin position="1"/>
        <end position="16"/>
    </location>
</feature>